<protein>
    <submittedName>
        <fullName evidence="1">Uncharacterized protein</fullName>
    </submittedName>
</protein>
<organism evidence="1 2">
    <name type="scientific">Meloidogyne enterolobii</name>
    <name type="common">Root-knot nematode worm</name>
    <name type="synonym">Meloidogyne mayaguensis</name>
    <dbReference type="NCBI Taxonomy" id="390850"/>
    <lineage>
        <taxon>Eukaryota</taxon>
        <taxon>Metazoa</taxon>
        <taxon>Ecdysozoa</taxon>
        <taxon>Nematoda</taxon>
        <taxon>Chromadorea</taxon>
        <taxon>Rhabditida</taxon>
        <taxon>Tylenchina</taxon>
        <taxon>Tylenchomorpha</taxon>
        <taxon>Tylenchoidea</taxon>
        <taxon>Meloidogynidae</taxon>
        <taxon>Meloidogyninae</taxon>
        <taxon>Meloidogyne</taxon>
    </lineage>
</organism>
<comment type="caution">
    <text evidence="1">The sequence shown here is derived from an EMBL/GenBank/DDBJ whole genome shotgun (WGS) entry which is preliminary data.</text>
</comment>
<dbReference type="EMBL" id="CAVMJV010000003">
    <property type="protein sequence ID" value="CAK5017479.1"/>
    <property type="molecule type" value="Genomic_DNA"/>
</dbReference>
<gene>
    <name evidence="1" type="ORF">MENTE1834_LOCUS3529</name>
</gene>
<dbReference type="Proteomes" id="UP001497535">
    <property type="component" value="Unassembled WGS sequence"/>
</dbReference>
<proteinExistence type="predicted"/>
<name>A0ACB0XU45_MELEN</name>
<sequence>MIQLSKRLNLLLRLMKLLKSLNFKESLVMGIFGLLFRRRPTIDKGDDEGTEGRRDNCVSPCGRKRLVAAAALCRLITKFCTEP</sequence>
<accession>A0ACB0XU45</accession>
<reference evidence="1" key="1">
    <citation type="submission" date="2023-11" db="EMBL/GenBank/DDBJ databases">
        <authorList>
            <person name="Poullet M."/>
        </authorList>
    </citation>
    <scope>NUCLEOTIDE SEQUENCE</scope>
    <source>
        <strain evidence="1">E1834</strain>
    </source>
</reference>
<evidence type="ECO:0000313" key="2">
    <source>
        <dbReference type="Proteomes" id="UP001497535"/>
    </source>
</evidence>
<evidence type="ECO:0000313" key="1">
    <source>
        <dbReference type="EMBL" id="CAK5017479.1"/>
    </source>
</evidence>
<keyword evidence="2" id="KW-1185">Reference proteome</keyword>